<evidence type="ECO:0000256" key="13">
    <source>
        <dbReference type="ARBA" id="ARBA00043219"/>
    </source>
</evidence>
<dbReference type="InterPro" id="IPR002088">
    <property type="entry name" value="Prenyl_trans_a"/>
</dbReference>
<keyword evidence="6" id="KW-0808">Transferase</keyword>
<dbReference type="GO" id="GO:0005953">
    <property type="term" value="C:CAAX-protein geranylgeranyltransferase complex"/>
    <property type="evidence" value="ECO:0007669"/>
    <property type="project" value="TreeGrafter"/>
</dbReference>
<accession>S8FV12</accession>
<dbReference type="SUPFAM" id="SSF48439">
    <property type="entry name" value="Protein prenylyltransferase"/>
    <property type="match status" value="1"/>
</dbReference>
<evidence type="ECO:0000256" key="1">
    <source>
        <dbReference type="ARBA" id="ARBA00001946"/>
    </source>
</evidence>
<protein>
    <recommendedName>
        <fullName evidence="9">Protein farnesyltransferase/geranylgeranyltransferase type-1 subunit alpha</fullName>
        <ecNumber evidence="4">2.5.1.58</ecNumber>
        <ecNumber evidence="3">2.5.1.59</ecNumber>
    </recommendedName>
    <alternativeName>
        <fullName evidence="12">CAAX farnesyltransferase subunit alpha</fullName>
    </alternativeName>
    <alternativeName>
        <fullName evidence="11">FTase-alpha</fullName>
    </alternativeName>
    <alternativeName>
        <fullName evidence="10">Ras proteins prenyltransferase subunit alpha</fullName>
    </alternativeName>
    <alternativeName>
        <fullName evidence="13">Type I protein geranyl-geranyltransferase subunit alpha</fullName>
    </alternativeName>
</protein>
<dbReference type="Proteomes" id="UP000015241">
    <property type="component" value="Unassembled WGS sequence"/>
</dbReference>
<dbReference type="STRING" id="743788.S8FV12"/>
<dbReference type="PANTHER" id="PTHR11129">
    <property type="entry name" value="PROTEIN FARNESYLTRANSFERASE ALPHA SUBUNIT/RAB GERANYLGERANYL TRANSFERASE ALPHA SUBUNIT"/>
    <property type="match status" value="1"/>
</dbReference>
<evidence type="ECO:0000256" key="8">
    <source>
        <dbReference type="ARBA" id="ARBA00022842"/>
    </source>
</evidence>
<keyword evidence="5" id="KW-0637">Prenyltransferase</keyword>
<dbReference type="PROSITE" id="PS51147">
    <property type="entry name" value="PFTA"/>
    <property type="match status" value="5"/>
</dbReference>
<dbReference type="GO" id="GO:0004662">
    <property type="term" value="F:CAAX-protein geranylgeranyltransferase activity"/>
    <property type="evidence" value="ECO:0007669"/>
    <property type="project" value="UniProtKB-EC"/>
</dbReference>
<dbReference type="AlphaFoldDB" id="S8FV12"/>
<evidence type="ECO:0000256" key="6">
    <source>
        <dbReference type="ARBA" id="ARBA00022679"/>
    </source>
</evidence>
<dbReference type="InParanoid" id="S8FV12"/>
<dbReference type="EC" id="2.5.1.59" evidence="3"/>
<proteinExistence type="inferred from homology"/>
<evidence type="ECO:0000256" key="12">
    <source>
        <dbReference type="ARBA" id="ARBA00043086"/>
    </source>
</evidence>
<evidence type="ECO:0000313" key="14">
    <source>
        <dbReference type="EMBL" id="EPT02075.1"/>
    </source>
</evidence>
<name>S8FV12_FOMSC</name>
<dbReference type="Pfam" id="PF01239">
    <property type="entry name" value="PPTA"/>
    <property type="match status" value="5"/>
</dbReference>
<dbReference type="FunCoup" id="S8FV12">
    <property type="interactions" value="133"/>
</dbReference>
<dbReference type="EMBL" id="KE504137">
    <property type="protein sequence ID" value="EPT02075.1"/>
    <property type="molecule type" value="Genomic_DNA"/>
</dbReference>
<evidence type="ECO:0000256" key="2">
    <source>
        <dbReference type="ARBA" id="ARBA00006734"/>
    </source>
</evidence>
<comment type="similarity">
    <text evidence="2">Belongs to the protein prenyltransferase subunit alpha family.</text>
</comment>
<reference evidence="14 15" key="1">
    <citation type="journal article" date="2012" name="Science">
        <title>The Paleozoic origin of enzymatic lignin decomposition reconstructed from 31 fungal genomes.</title>
        <authorList>
            <person name="Floudas D."/>
            <person name="Binder M."/>
            <person name="Riley R."/>
            <person name="Barry K."/>
            <person name="Blanchette R.A."/>
            <person name="Henrissat B."/>
            <person name="Martinez A.T."/>
            <person name="Otillar R."/>
            <person name="Spatafora J.W."/>
            <person name="Yadav J.S."/>
            <person name="Aerts A."/>
            <person name="Benoit I."/>
            <person name="Boyd A."/>
            <person name="Carlson A."/>
            <person name="Copeland A."/>
            <person name="Coutinho P.M."/>
            <person name="de Vries R.P."/>
            <person name="Ferreira P."/>
            <person name="Findley K."/>
            <person name="Foster B."/>
            <person name="Gaskell J."/>
            <person name="Glotzer D."/>
            <person name="Gorecki P."/>
            <person name="Heitman J."/>
            <person name="Hesse C."/>
            <person name="Hori C."/>
            <person name="Igarashi K."/>
            <person name="Jurgens J.A."/>
            <person name="Kallen N."/>
            <person name="Kersten P."/>
            <person name="Kohler A."/>
            <person name="Kuees U."/>
            <person name="Kumar T.K.A."/>
            <person name="Kuo A."/>
            <person name="LaButti K."/>
            <person name="Larrondo L.F."/>
            <person name="Lindquist E."/>
            <person name="Ling A."/>
            <person name="Lombard V."/>
            <person name="Lucas S."/>
            <person name="Lundell T."/>
            <person name="Martin R."/>
            <person name="McLaughlin D.J."/>
            <person name="Morgenstern I."/>
            <person name="Morin E."/>
            <person name="Murat C."/>
            <person name="Nagy L.G."/>
            <person name="Nolan M."/>
            <person name="Ohm R.A."/>
            <person name="Patyshakuliyeva A."/>
            <person name="Rokas A."/>
            <person name="Ruiz-Duenas F.J."/>
            <person name="Sabat G."/>
            <person name="Salamov A."/>
            <person name="Samejima M."/>
            <person name="Schmutz J."/>
            <person name="Slot J.C."/>
            <person name="St John F."/>
            <person name="Stenlid J."/>
            <person name="Sun H."/>
            <person name="Sun S."/>
            <person name="Syed K."/>
            <person name="Tsang A."/>
            <person name="Wiebenga A."/>
            <person name="Young D."/>
            <person name="Pisabarro A."/>
            <person name="Eastwood D.C."/>
            <person name="Martin F."/>
            <person name="Cullen D."/>
            <person name="Grigoriev I.V."/>
            <person name="Hibbett D.S."/>
        </authorList>
    </citation>
    <scope>NUCLEOTIDE SEQUENCE</scope>
    <source>
        <strain evidence="15">FP-58527</strain>
    </source>
</reference>
<evidence type="ECO:0000256" key="5">
    <source>
        <dbReference type="ARBA" id="ARBA00022602"/>
    </source>
</evidence>
<dbReference type="GO" id="GO:0004660">
    <property type="term" value="F:protein farnesyltransferase activity"/>
    <property type="evidence" value="ECO:0007669"/>
    <property type="project" value="UniProtKB-EC"/>
</dbReference>
<keyword evidence="7" id="KW-0677">Repeat</keyword>
<keyword evidence="8" id="KW-0460">Magnesium</keyword>
<dbReference type="OrthoDB" id="10255768at2759"/>
<gene>
    <name evidence="14" type="ORF">FOMPIDRAFT_1029409</name>
</gene>
<comment type="cofactor">
    <cofactor evidence="1">
        <name>Mg(2+)</name>
        <dbReference type="ChEBI" id="CHEBI:18420"/>
    </cofactor>
</comment>
<dbReference type="PANTHER" id="PTHR11129:SF1">
    <property type="entry name" value="PROTEIN FARNESYLTRANSFERASE_GERANYLGERANYLTRANSFERASE TYPE-1 SUBUNIT ALPHA"/>
    <property type="match status" value="1"/>
</dbReference>
<dbReference type="GO" id="GO:0005965">
    <property type="term" value="C:protein farnesyltransferase complex"/>
    <property type="evidence" value="ECO:0007669"/>
    <property type="project" value="TreeGrafter"/>
</dbReference>
<evidence type="ECO:0000256" key="9">
    <source>
        <dbReference type="ARBA" id="ARBA00040965"/>
    </source>
</evidence>
<evidence type="ECO:0000256" key="3">
    <source>
        <dbReference type="ARBA" id="ARBA00012700"/>
    </source>
</evidence>
<sequence>MSAEFEDVLLYAERPEWRDIVPVPQYQGVDALAPINYSPEYQDATDYFRGIIRTGETSERVLALTWDIIKMNPAHYSAWQYRYKTLVTLGEDLAAELHMMDDFAVANMKSYQVWHHRRLLLTALRSLDAARAELAFIARVLQADAKNYHTWSYRQWLLAHFNDDEAGWLWAGERSWVEDLLEKDVRNNSAWHHRFFVVWASGVRKGDEDREAVCRRELAFAKEKIALAPNNPSAWNYLRGVMEQTKTRLAELATFVQLYAVSGASAPPEVMDLDNPVPTEGAQLPSVNALEFLADIYEEEGGDKIPKAVEIWKSLANEHDPMRKKYWEYRIREALQTASA</sequence>
<keyword evidence="15" id="KW-1185">Reference proteome</keyword>
<evidence type="ECO:0000256" key="7">
    <source>
        <dbReference type="ARBA" id="ARBA00022737"/>
    </source>
</evidence>
<dbReference type="Gene3D" id="1.25.40.120">
    <property type="entry name" value="Protein prenylyltransferase"/>
    <property type="match status" value="1"/>
</dbReference>
<dbReference type="HOGENOM" id="CLU_026582_1_1_1"/>
<evidence type="ECO:0000256" key="4">
    <source>
        <dbReference type="ARBA" id="ARBA00012702"/>
    </source>
</evidence>
<evidence type="ECO:0000313" key="15">
    <source>
        <dbReference type="Proteomes" id="UP000015241"/>
    </source>
</evidence>
<evidence type="ECO:0000256" key="11">
    <source>
        <dbReference type="ARBA" id="ARBA00042436"/>
    </source>
</evidence>
<organism evidence="14 15">
    <name type="scientific">Fomitopsis schrenkii</name>
    <name type="common">Brown rot fungus</name>
    <dbReference type="NCBI Taxonomy" id="2126942"/>
    <lineage>
        <taxon>Eukaryota</taxon>
        <taxon>Fungi</taxon>
        <taxon>Dikarya</taxon>
        <taxon>Basidiomycota</taxon>
        <taxon>Agaricomycotina</taxon>
        <taxon>Agaricomycetes</taxon>
        <taxon>Polyporales</taxon>
        <taxon>Fomitopsis</taxon>
    </lineage>
</organism>
<dbReference type="EC" id="2.5.1.58" evidence="4"/>
<evidence type="ECO:0000256" key="10">
    <source>
        <dbReference type="ARBA" id="ARBA00041392"/>
    </source>
</evidence>
<dbReference type="eggNOG" id="KOG0530">
    <property type="taxonomic scope" value="Eukaryota"/>
</dbReference>